<feature type="region of interest" description="Disordered" evidence="1">
    <location>
        <begin position="1"/>
        <end position="52"/>
    </location>
</feature>
<evidence type="ECO:0000313" key="2">
    <source>
        <dbReference type="EMBL" id="TNN24782.1"/>
    </source>
</evidence>
<evidence type="ECO:0000256" key="1">
    <source>
        <dbReference type="SAM" id="MobiDB-lite"/>
    </source>
</evidence>
<feature type="compositionally biased region" description="Basic and acidic residues" evidence="1">
    <location>
        <begin position="16"/>
        <end position="29"/>
    </location>
</feature>
<dbReference type="AlphaFoldDB" id="A0A4Z2E8Z6"/>
<evidence type="ECO:0000313" key="3">
    <source>
        <dbReference type="Proteomes" id="UP000314294"/>
    </source>
</evidence>
<dbReference type="Proteomes" id="UP000314294">
    <property type="component" value="Unassembled WGS sequence"/>
</dbReference>
<sequence>MVQEEELSQKPSLSGHRSDVIPSSEREPNIQDQTEPSHVVGSRRCRGPGPGPVKLLPARGLAAFDVRPCPALLNRPSHKRQRCHRLSFRILKPHNGRAASGE</sequence>
<gene>
    <name evidence="2" type="ORF">EYF80_065092</name>
</gene>
<protein>
    <submittedName>
        <fullName evidence="2">Uncharacterized protein</fullName>
    </submittedName>
</protein>
<comment type="caution">
    <text evidence="2">The sequence shown here is derived from an EMBL/GenBank/DDBJ whole genome shotgun (WGS) entry which is preliminary data.</text>
</comment>
<name>A0A4Z2E8Z6_9TELE</name>
<proteinExistence type="predicted"/>
<accession>A0A4Z2E8Z6</accession>
<dbReference type="EMBL" id="SRLO01014288">
    <property type="protein sequence ID" value="TNN24782.1"/>
    <property type="molecule type" value="Genomic_DNA"/>
</dbReference>
<reference evidence="2 3" key="1">
    <citation type="submission" date="2019-03" db="EMBL/GenBank/DDBJ databases">
        <title>First draft genome of Liparis tanakae, snailfish: a comprehensive survey of snailfish specific genes.</title>
        <authorList>
            <person name="Kim W."/>
            <person name="Song I."/>
            <person name="Jeong J.-H."/>
            <person name="Kim D."/>
            <person name="Kim S."/>
            <person name="Ryu S."/>
            <person name="Song J.Y."/>
            <person name="Lee S.K."/>
        </authorList>
    </citation>
    <scope>NUCLEOTIDE SEQUENCE [LARGE SCALE GENOMIC DNA]</scope>
    <source>
        <tissue evidence="2">Muscle</tissue>
    </source>
</reference>
<keyword evidence="3" id="KW-1185">Reference proteome</keyword>
<organism evidence="2 3">
    <name type="scientific">Liparis tanakae</name>
    <name type="common">Tanaka's snailfish</name>
    <dbReference type="NCBI Taxonomy" id="230148"/>
    <lineage>
        <taxon>Eukaryota</taxon>
        <taxon>Metazoa</taxon>
        <taxon>Chordata</taxon>
        <taxon>Craniata</taxon>
        <taxon>Vertebrata</taxon>
        <taxon>Euteleostomi</taxon>
        <taxon>Actinopterygii</taxon>
        <taxon>Neopterygii</taxon>
        <taxon>Teleostei</taxon>
        <taxon>Neoteleostei</taxon>
        <taxon>Acanthomorphata</taxon>
        <taxon>Eupercaria</taxon>
        <taxon>Perciformes</taxon>
        <taxon>Cottioidei</taxon>
        <taxon>Cottales</taxon>
        <taxon>Liparidae</taxon>
        <taxon>Liparis</taxon>
    </lineage>
</organism>